<keyword evidence="2" id="KW-1185">Reference proteome</keyword>
<comment type="caution">
    <text evidence="1">The sequence shown here is derived from an EMBL/GenBank/DDBJ whole genome shotgun (WGS) entry which is preliminary data.</text>
</comment>
<organism evidence="1 2">
    <name type="scientific">Cymbomonas tetramitiformis</name>
    <dbReference type="NCBI Taxonomy" id="36881"/>
    <lineage>
        <taxon>Eukaryota</taxon>
        <taxon>Viridiplantae</taxon>
        <taxon>Chlorophyta</taxon>
        <taxon>Pyramimonadophyceae</taxon>
        <taxon>Pyramimonadales</taxon>
        <taxon>Pyramimonadaceae</taxon>
        <taxon>Cymbomonas</taxon>
    </lineage>
</organism>
<protein>
    <submittedName>
        <fullName evidence="1">Uncharacterized protein</fullName>
    </submittedName>
</protein>
<dbReference type="AlphaFoldDB" id="A0AAE0LKA9"/>
<dbReference type="Proteomes" id="UP001190700">
    <property type="component" value="Unassembled WGS sequence"/>
</dbReference>
<accession>A0AAE0LKA9</accession>
<sequence length="197" mass="21222">MSLTPILSEEELLALLVSNDEKLQKAEAPPVRIERHHCHTCHVVDARPHFLDSDQQDIKILLSSDSEDESELPPGYYDESDDDVDVSYECGSPHFASAAVQPSSLDIGFREEDYGGVLVAAAAEFLPPQFISPGNASLVEGCVDQVNNDYMITLTLLTLTAEMSTAVMMLLRKSMKDCASDSDGGAGYASGDGYSSG</sequence>
<gene>
    <name evidence="1" type="ORF">CYMTET_4633</name>
</gene>
<dbReference type="EMBL" id="LGRX02000659">
    <property type="protein sequence ID" value="KAK3287869.1"/>
    <property type="molecule type" value="Genomic_DNA"/>
</dbReference>
<evidence type="ECO:0000313" key="1">
    <source>
        <dbReference type="EMBL" id="KAK3287869.1"/>
    </source>
</evidence>
<proteinExistence type="predicted"/>
<reference evidence="1 2" key="1">
    <citation type="journal article" date="2015" name="Genome Biol. Evol.">
        <title>Comparative Genomics of a Bacterivorous Green Alga Reveals Evolutionary Causalities and Consequences of Phago-Mixotrophic Mode of Nutrition.</title>
        <authorList>
            <person name="Burns J.A."/>
            <person name="Paasch A."/>
            <person name="Narechania A."/>
            <person name="Kim E."/>
        </authorList>
    </citation>
    <scope>NUCLEOTIDE SEQUENCE [LARGE SCALE GENOMIC DNA]</scope>
    <source>
        <strain evidence="1 2">PLY_AMNH</strain>
    </source>
</reference>
<name>A0AAE0LKA9_9CHLO</name>
<evidence type="ECO:0000313" key="2">
    <source>
        <dbReference type="Proteomes" id="UP001190700"/>
    </source>
</evidence>